<evidence type="ECO:0000313" key="1">
    <source>
        <dbReference type="EMBL" id="KRN88850.1"/>
    </source>
</evidence>
<dbReference type="EMBL" id="JQBZ01000025">
    <property type="protein sequence ID" value="KRN88850.1"/>
    <property type="molecule type" value="Genomic_DNA"/>
</dbReference>
<reference evidence="1 2" key="1">
    <citation type="journal article" date="2015" name="Genome Announc.">
        <title>Expanding the biotechnology potential of lactobacilli through comparative genomics of 213 strains and associated genera.</title>
        <authorList>
            <person name="Sun Z."/>
            <person name="Harris H.M."/>
            <person name="McCann A."/>
            <person name="Guo C."/>
            <person name="Argimon S."/>
            <person name="Zhang W."/>
            <person name="Yang X."/>
            <person name="Jeffery I.B."/>
            <person name="Cooney J.C."/>
            <person name="Kagawa T.F."/>
            <person name="Liu W."/>
            <person name="Song Y."/>
            <person name="Salvetti E."/>
            <person name="Wrobel A."/>
            <person name="Rasinkangas P."/>
            <person name="Parkhill J."/>
            <person name="Rea M.C."/>
            <person name="O'Sullivan O."/>
            <person name="Ritari J."/>
            <person name="Douillard F.P."/>
            <person name="Paul Ross R."/>
            <person name="Yang R."/>
            <person name="Briner A.E."/>
            <person name="Felis G.E."/>
            <person name="de Vos W.M."/>
            <person name="Barrangou R."/>
            <person name="Klaenhammer T.R."/>
            <person name="Caufield P.W."/>
            <person name="Cui Y."/>
            <person name="Zhang H."/>
            <person name="O'Toole P.W."/>
        </authorList>
    </citation>
    <scope>NUCLEOTIDE SEQUENCE [LARGE SCALE GENOMIC DNA]</scope>
    <source>
        <strain evidence="1 2">DSM 22408</strain>
    </source>
</reference>
<gene>
    <name evidence="1" type="ORF">IV53_GL000820</name>
</gene>
<organism evidence="1 2">
    <name type="scientific">Ligilactobacillus ceti DSM 22408</name>
    <dbReference type="NCBI Taxonomy" id="1122146"/>
    <lineage>
        <taxon>Bacteria</taxon>
        <taxon>Bacillati</taxon>
        <taxon>Bacillota</taxon>
        <taxon>Bacilli</taxon>
        <taxon>Lactobacillales</taxon>
        <taxon>Lactobacillaceae</taxon>
        <taxon>Ligilactobacillus</taxon>
    </lineage>
</organism>
<accession>A0A0R2KHK1</accession>
<dbReference type="AlphaFoldDB" id="A0A0R2KHK1"/>
<dbReference type="STRING" id="1122146.IV53_GL000820"/>
<comment type="caution">
    <text evidence="1">The sequence shown here is derived from an EMBL/GenBank/DDBJ whole genome shotgun (WGS) entry which is preliminary data.</text>
</comment>
<evidence type="ECO:0000313" key="2">
    <source>
        <dbReference type="Proteomes" id="UP000051500"/>
    </source>
</evidence>
<sequence>MIIIDRGILPPDCRIVAEHELLRVEDNKTDRKIAEMYFKKPGKIFYTEEEDCPTAPEDAVTRLLLIHFFEACRQQKIRLLAGYAIVNFRMHNDNPDTIYMFRKKSLKKGWEAIAHIENRTEIVTDKKYLRLVDRKALKALNVFAQVVDWETMDYINELVQADKLVFTQGLSIIRENNRLYLTEYKDEEVKILNAVRYNLTSNLTASKEELITLKEEVKPLFDENPHAGRFLVEYLISLADNGLNLPDLYRIEHAIINQNDCYALYQPDEQEPLAIYDVDQDENYFKEDIANFDNPEEYQAIKAFELLINSCVFGNHE</sequence>
<dbReference type="PATRIC" id="fig|1122146.4.peg.850"/>
<dbReference type="Proteomes" id="UP000051500">
    <property type="component" value="Unassembled WGS sequence"/>
</dbReference>
<dbReference type="RefSeq" id="WP_027107250.1">
    <property type="nucleotide sequence ID" value="NZ_JQBZ01000025.1"/>
</dbReference>
<proteinExistence type="predicted"/>
<name>A0A0R2KHK1_9LACO</name>
<protein>
    <submittedName>
        <fullName evidence="1">Uncharacterized protein</fullName>
    </submittedName>
</protein>
<keyword evidence="2" id="KW-1185">Reference proteome</keyword>